<sequence length="101" mass="10689">MRYVAAPLAARVSWESRPLPARLPACPPDATSRKGSGNANRRGVSLRVTGAGPATARTNNLPEDLTASVISPTPLTLHLGFPQVPTYLTSQFITIYSGNAM</sequence>
<proteinExistence type="predicted"/>
<accession>A0A5B7D2C7</accession>
<dbReference type="EMBL" id="VSRR010000454">
    <property type="protein sequence ID" value="MPC15779.1"/>
    <property type="molecule type" value="Genomic_DNA"/>
</dbReference>
<dbReference type="Proteomes" id="UP000324222">
    <property type="component" value="Unassembled WGS sequence"/>
</dbReference>
<comment type="caution">
    <text evidence="2">The sequence shown here is derived from an EMBL/GenBank/DDBJ whole genome shotgun (WGS) entry which is preliminary data.</text>
</comment>
<organism evidence="2 3">
    <name type="scientific">Portunus trituberculatus</name>
    <name type="common">Swimming crab</name>
    <name type="synonym">Neptunus trituberculatus</name>
    <dbReference type="NCBI Taxonomy" id="210409"/>
    <lineage>
        <taxon>Eukaryota</taxon>
        <taxon>Metazoa</taxon>
        <taxon>Ecdysozoa</taxon>
        <taxon>Arthropoda</taxon>
        <taxon>Crustacea</taxon>
        <taxon>Multicrustacea</taxon>
        <taxon>Malacostraca</taxon>
        <taxon>Eumalacostraca</taxon>
        <taxon>Eucarida</taxon>
        <taxon>Decapoda</taxon>
        <taxon>Pleocyemata</taxon>
        <taxon>Brachyura</taxon>
        <taxon>Eubrachyura</taxon>
        <taxon>Portunoidea</taxon>
        <taxon>Portunidae</taxon>
        <taxon>Portuninae</taxon>
        <taxon>Portunus</taxon>
    </lineage>
</organism>
<reference evidence="2 3" key="1">
    <citation type="submission" date="2019-05" db="EMBL/GenBank/DDBJ databases">
        <title>Another draft genome of Portunus trituberculatus and its Hox gene families provides insights of decapod evolution.</title>
        <authorList>
            <person name="Jeong J.-H."/>
            <person name="Song I."/>
            <person name="Kim S."/>
            <person name="Choi T."/>
            <person name="Kim D."/>
            <person name="Ryu S."/>
            <person name="Kim W."/>
        </authorList>
    </citation>
    <scope>NUCLEOTIDE SEQUENCE [LARGE SCALE GENOMIC DNA]</scope>
    <source>
        <tissue evidence="2">Muscle</tissue>
    </source>
</reference>
<dbReference type="AlphaFoldDB" id="A0A5B7D2C7"/>
<evidence type="ECO:0000256" key="1">
    <source>
        <dbReference type="SAM" id="MobiDB-lite"/>
    </source>
</evidence>
<name>A0A5B7D2C7_PORTR</name>
<keyword evidence="3" id="KW-1185">Reference proteome</keyword>
<evidence type="ECO:0000313" key="2">
    <source>
        <dbReference type="EMBL" id="MPC15779.1"/>
    </source>
</evidence>
<gene>
    <name evidence="2" type="ORF">E2C01_008583</name>
</gene>
<evidence type="ECO:0000313" key="3">
    <source>
        <dbReference type="Proteomes" id="UP000324222"/>
    </source>
</evidence>
<feature type="region of interest" description="Disordered" evidence="1">
    <location>
        <begin position="21"/>
        <end position="59"/>
    </location>
</feature>
<protein>
    <submittedName>
        <fullName evidence="2">Uncharacterized protein</fullName>
    </submittedName>
</protein>